<organism evidence="2">
    <name type="scientific">freshwater metagenome</name>
    <dbReference type="NCBI Taxonomy" id="449393"/>
    <lineage>
        <taxon>unclassified sequences</taxon>
        <taxon>metagenomes</taxon>
        <taxon>ecological metagenomes</taxon>
    </lineage>
</organism>
<sequence>MPTFSVVSMKGGVGKTSVTLGLASAAWNRGHRVLVIDLDPQANATMGLRIDAPTFTVNDVLADARPGIAADALQVSPWGESVHALAAERSLEHRNTVEGRHSSLRLRAALASLPRSYDCVLIDCPPSLGELTRNALSASDGALIVTEPGFFALRGAEQALEAVEVIRSSTNPLMKVDAIIINKARPSVAEQRQRIEELRTSYGTLVSQTLVPERNAIQQAEAAGMPIHAWESPAGIELAKIFDTLYDEIMPIRFSTEVPR</sequence>
<dbReference type="SUPFAM" id="SSF52540">
    <property type="entry name" value="P-loop containing nucleoside triphosphate hydrolases"/>
    <property type="match status" value="1"/>
</dbReference>
<dbReference type="CDD" id="cd02042">
    <property type="entry name" value="ParAB_family"/>
    <property type="match status" value="1"/>
</dbReference>
<gene>
    <name evidence="2" type="ORF">UFOPK1908_01396</name>
</gene>
<dbReference type="PANTHER" id="PTHR13696">
    <property type="entry name" value="P-LOOP CONTAINING NUCLEOSIDE TRIPHOSPHATE HYDROLASE"/>
    <property type="match status" value="1"/>
</dbReference>
<reference evidence="2" key="1">
    <citation type="submission" date="2020-05" db="EMBL/GenBank/DDBJ databases">
        <authorList>
            <person name="Chiriac C."/>
            <person name="Salcher M."/>
            <person name="Ghai R."/>
            <person name="Kavagutti S V."/>
        </authorList>
    </citation>
    <scope>NUCLEOTIDE SEQUENCE</scope>
</reference>
<accession>A0A6J6J150</accession>
<dbReference type="AlphaFoldDB" id="A0A6J6J150"/>
<feature type="domain" description="AAA" evidence="1">
    <location>
        <begin position="4"/>
        <end position="175"/>
    </location>
</feature>
<dbReference type="InterPro" id="IPR025669">
    <property type="entry name" value="AAA_dom"/>
</dbReference>
<evidence type="ECO:0000259" key="1">
    <source>
        <dbReference type="Pfam" id="PF13614"/>
    </source>
</evidence>
<dbReference type="PIRSF" id="PIRSF009320">
    <property type="entry name" value="Nuc_binding_HP_1000"/>
    <property type="match status" value="1"/>
</dbReference>
<protein>
    <submittedName>
        <fullName evidence="2">Unannotated protein</fullName>
    </submittedName>
</protein>
<dbReference type="EMBL" id="CAEZVB010000096">
    <property type="protein sequence ID" value="CAB4629909.1"/>
    <property type="molecule type" value="Genomic_DNA"/>
</dbReference>
<dbReference type="InterPro" id="IPR050678">
    <property type="entry name" value="DNA_Partitioning_ATPase"/>
</dbReference>
<dbReference type="InterPro" id="IPR027417">
    <property type="entry name" value="P-loop_NTPase"/>
</dbReference>
<evidence type="ECO:0000313" key="2">
    <source>
        <dbReference type="EMBL" id="CAB4629909.1"/>
    </source>
</evidence>
<dbReference type="Gene3D" id="3.40.50.300">
    <property type="entry name" value="P-loop containing nucleotide triphosphate hydrolases"/>
    <property type="match status" value="1"/>
</dbReference>
<dbReference type="Pfam" id="PF13614">
    <property type="entry name" value="AAA_31"/>
    <property type="match status" value="1"/>
</dbReference>
<dbReference type="PANTHER" id="PTHR13696:SF52">
    <property type="entry name" value="PARA FAMILY PROTEIN CT_582"/>
    <property type="match status" value="1"/>
</dbReference>
<proteinExistence type="predicted"/>
<name>A0A6J6J150_9ZZZZ</name>